<accession>A0A2I1DQB5</accession>
<keyword evidence="3" id="KW-1185">Reference proteome</keyword>
<name>A0A2I1DQB5_9PROT</name>
<evidence type="ECO:0000259" key="1">
    <source>
        <dbReference type="Pfam" id="PF20376"/>
    </source>
</evidence>
<dbReference type="EMBL" id="MXAV01000004">
    <property type="protein sequence ID" value="PKY12081.1"/>
    <property type="molecule type" value="Genomic_DNA"/>
</dbReference>
<proteinExistence type="predicted"/>
<dbReference type="InterPro" id="IPR046612">
    <property type="entry name" value="DUF6671"/>
</dbReference>
<dbReference type="Pfam" id="PF20376">
    <property type="entry name" value="DUF6671"/>
    <property type="match status" value="1"/>
</dbReference>
<reference evidence="2 3" key="1">
    <citation type="submission" date="2017-03" db="EMBL/GenBank/DDBJ databases">
        <title>Draft genime sequence of the acidophilic sulfur-oxidizing bacterium Acidithiobacillus sp. SH, isolated from seawater.</title>
        <authorList>
            <person name="Sharmin S."/>
            <person name="Tokuhisa M."/>
            <person name="Kanao T."/>
            <person name="Kamimura K."/>
        </authorList>
    </citation>
    <scope>NUCLEOTIDE SEQUENCE [LARGE SCALE GENOMIC DNA]</scope>
    <source>
        <strain evidence="2 3">SH</strain>
    </source>
</reference>
<dbReference type="Proteomes" id="UP000234329">
    <property type="component" value="Unassembled WGS sequence"/>
</dbReference>
<dbReference type="OrthoDB" id="9793837at2"/>
<evidence type="ECO:0000313" key="2">
    <source>
        <dbReference type="EMBL" id="PKY12081.1"/>
    </source>
</evidence>
<comment type="caution">
    <text evidence="2">The sequence shown here is derived from an EMBL/GenBank/DDBJ whole genome shotgun (WGS) entry which is preliminary data.</text>
</comment>
<dbReference type="AlphaFoldDB" id="A0A2I1DQB5"/>
<protein>
    <recommendedName>
        <fullName evidence="1">DUF6671 domain-containing protein</fullName>
    </recommendedName>
</protein>
<gene>
    <name evidence="2" type="ORF">B1757_01665</name>
</gene>
<organism evidence="2 3">
    <name type="scientific">Acidithiobacillus marinus</name>
    <dbReference type="NCBI Taxonomy" id="187490"/>
    <lineage>
        <taxon>Bacteria</taxon>
        <taxon>Pseudomonadati</taxon>
        <taxon>Pseudomonadota</taxon>
        <taxon>Acidithiobacillia</taxon>
        <taxon>Acidithiobacillales</taxon>
        <taxon>Acidithiobacillaceae</taxon>
        <taxon>Acidithiobacillus</taxon>
    </lineage>
</organism>
<dbReference type="InParanoid" id="A0A2I1DQB5"/>
<feature type="domain" description="DUF6671" evidence="1">
    <location>
        <begin position="68"/>
        <end position="283"/>
    </location>
</feature>
<evidence type="ECO:0000313" key="3">
    <source>
        <dbReference type="Proteomes" id="UP000234329"/>
    </source>
</evidence>
<sequence>MISENSIYRNSHVALLTKHRKEKIIAPLLASTIGCQVKLMTNFDTDQLGTFTREIPRPDTQIEAARKKARLGMRLAGLSLGLGSEGSFGPDPFTGMFSMNIEMLAWIDDTLGIEVFGIASGKTNFSHLLTASWEQTETFARTIDFPAHGLVVRPQHEDDPRIRKDINDWKTLRAVFSWACDEADNGFAFLETDVRAHMNPMRMEIIALATKDLARKLRTLCPVCNSPGFQVVEYIPGLPCADCGAPTREIKADIYRCAKCSHQVIAEHPEKIAPAGRCDWCNP</sequence>